<accession>A0A0A8UKT9</accession>
<dbReference type="EMBL" id="LN681225">
    <property type="protein sequence ID" value="CEK09353.1"/>
    <property type="molecule type" value="Genomic_DNA"/>
</dbReference>
<dbReference type="RefSeq" id="WP_052673544.1">
    <property type="nucleotide sequence ID" value="NZ_LN681225.1"/>
</dbReference>
<feature type="chain" id="PRO_5009754186" evidence="1">
    <location>
        <begin position="20"/>
        <end position="74"/>
    </location>
</feature>
<dbReference type="Proteomes" id="UP000032803">
    <property type="component" value="Chromosome I"/>
</dbReference>
<keyword evidence="3" id="KW-1185">Reference proteome</keyword>
<protein>
    <submittedName>
        <fullName evidence="2">Uncharacterized protein</fullName>
    </submittedName>
</protein>
<dbReference type="AlphaFoldDB" id="A0A0A8UKT9"/>
<organism evidence="2 3">
    <name type="scientific">Legionella hackeliae</name>
    <dbReference type="NCBI Taxonomy" id="449"/>
    <lineage>
        <taxon>Bacteria</taxon>
        <taxon>Pseudomonadati</taxon>
        <taxon>Pseudomonadota</taxon>
        <taxon>Gammaproteobacteria</taxon>
        <taxon>Legionellales</taxon>
        <taxon>Legionellaceae</taxon>
        <taxon>Legionella</taxon>
    </lineage>
</organism>
<evidence type="ECO:0000313" key="3">
    <source>
        <dbReference type="Proteomes" id="UP000032803"/>
    </source>
</evidence>
<dbReference type="HOGENOM" id="CLU_200449_0_0_6"/>
<dbReference type="OrthoDB" id="5638924at2"/>
<dbReference type="STRING" id="449.LHA_0241"/>
<sequence>MYKIIFSTLLFLFLIPAQAATADGPSMQEEVNAQDDCIQRILKPCIEKCESNDNQNCVQLCQENAQNECRQAGE</sequence>
<feature type="signal peptide" evidence="1">
    <location>
        <begin position="1"/>
        <end position="19"/>
    </location>
</feature>
<dbReference type="KEGG" id="lha:LHA_0241"/>
<gene>
    <name evidence="2" type="ORF">LHA_0241</name>
</gene>
<proteinExistence type="predicted"/>
<name>A0A0A8UKT9_LEGHA</name>
<evidence type="ECO:0000256" key="1">
    <source>
        <dbReference type="SAM" id="SignalP"/>
    </source>
</evidence>
<dbReference type="PATRIC" id="fig|449.7.peg.945"/>
<evidence type="ECO:0000313" key="2">
    <source>
        <dbReference type="EMBL" id="CEK09353.1"/>
    </source>
</evidence>
<keyword evidence="1" id="KW-0732">Signal</keyword>
<reference evidence="3" key="1">
    <citation type="submission" date="2014-09" db="EMBL/GenBank/DDBJ databases">
        <authorList>
            <person name="Gomez-Valero L."/>
        </authorList>
    </citation>
    <scope>NUCLEOTIDE SEQUENCE [LARGE SCALE GENOMIC DNA]</scope>
    <source>
        <strain evidence="3">ATCC35250</strain>
    </source>
</reference>